<keyword evidence="4" id="KW-1185">Reference proteome</keyword>
<organism evidence="3 4">
    <name type="scientific">Apiospora arundinis</name>
    <dbReference type="NCBI Taxonomy" id="335852"/>
    <lineage>
        <taxon>Eukaryota</taxon>
        <taxon>Fungi</taxon>
        <taxon>Dikarya</taxon>
        <taxon>Ascomycota</taxon>
        <taxon>Pezizomycotina</taxon>
        <taxon>Sordariomycetes</taxon>
        <taxon>Xylariomycetidae</taxon>
        <taxon>Amphisphaeriales</taxon>
        <taxon>Apiosporaceae</taxon>
        <taxon>Apiospora</taxon>
    </lineage>
</organism>
<feature type="region of interest" description="Disordered" evidence="1">
    <location>
        <begin position="271"/>
        <end position="322"/>
    </location>
</feature>
<dbReference type="PANTHER" id="PTHR36223">
    <property type="entry name" value="BETA-LACTAMASE-TYPE TRANSPEPTIDASE FOLD DOMAIN CONTAINING PROTEIN"/>
    <property type="match status" value="1"/>
</dbReference>
<feature type="compositionally biased region" description="Basic and acidic residues" evidence="1">
    <location>
        <begin position="271"/>
        <end position="293"/>
    </location>
</feature>
<proteinExistence type="predicted"/>
<feature type="compositionally biased region" description="Acidic residues" evidence="1">
    <location>
        <begin position="312"/>
        <end position="322"/>
    </location>
</feature>
<evidence type="ECO:0000259" key="2">
    <source>
        <dbReference type="Pfam" id="PF25534"/>
    </source>
</evidence>
<evidence type="ECO:0000313" key="4">
    <source>
        <dbReference type="Proteomes" id="UP001390339"/>
    </source>
</evidence>
<gene>
    <name evidence="3" type="ORF">PGQ11_008781</name>
</gene>
<accession>A0ABR2IG38</accession>
<evidence type="ECO:0000256" key="1">
    <source>
        <dbReference type="SAM" id="MobiDB-lite"/>
    </source>
</evidence>
<dbReference type="InterPro" id="IPR057678">
    <property type="entry name" value="DUF7918"/>
</dbReference>
<dbReference type="EMBL" id="JAPCWZ010000005">
    <property type="protein sequence ID" value="KAK8862546.1"/>
    <property type="molecule type" value="Genomic_DNA"/>
</dbReference>
<dbReference type="Pfam" id="PF25534">
    <property type="entry name" value="DUF7918"/>
    <property type="match status" value="1"/>
</dbReference>
<name>A0ABR2IG38_9PEZI</name>
<dbReference type="PANTHER" id="PTHR36223:SF1">
    <property type="entry name" value="TRANSCRIPTION ELONGATION FACTOR EAF N-TERMINAL DOMAIN-CONTAINING PROTEIN"/>
    <property type="match status" value="1"/>
</dbReference>
<comment type="caution">
    <text evidence="3">The sequence shown here is derived from an EMBL/GenBank/DDBJ whole genome shotgun (WGS) entry which is preliminary data.</text>
</comment>
<dbReference type="Proteomes" id="UP001390339">
    <property type="component" value="Unassembled WGS sequence"/>
</dbReference>
<feature type="domain" description="DUF7918" evidence="2">
    <location>
        <begin position="9"/>
        <end position="242"/>
    </location>
</feature>
<evidence type="ECO:0000313" key="3">
    <source>
        <dbReference type="EMBL" id="KAK8862546.1"/>
    </source>
</evidence>
<sequence length="322" mass="36388">MTINEDVPGIYVSVQINGADVTEYEAPDAGDDDARHPTVTKYIECVDNTHFTIRMGANRAYDWGYLNHALSLQVYVDGHWVIGKIFKNPRGPDAGFFPLPEESVICGREEINPATNEWELRTFKFASVTTVDEAQHERVKADMKVANKLGVIEVKVMRGIVGAEVVPRPSNIKNNKFELSEKSLKGKAVSHGTNFERGTRLGRAPKYTDFQPLLEDRGPVAVFRFIYRSREALKREMIIPRTPPPRSPRLEALTDAERDRLARERLEQLKETKVKSEGGAPIKREFGGEHFDLTQDSPPMRPSKRTRLNSGEDVELIDLTDD</sequence>
<reference evidence="3 4" key="1">
    <citation type="journal article" date="2024" name="IMA Fungus">
        <title>Apiospora arundinis, a panoply of carbohydrate-active enzymes and secondary metabolites.</title>
        <authorList>
            <person name="Sorensen T."/>
            <person name="Petersen C."/>
            <person name="Muurmann A.T."/>
            <person name="Christiansen J.V."/>
            <person name="Brundto M.L."/>
            <person name="Overgaard C.K."/>
            <person name="Boysen A.T."/>
            <person name="Wollenberg R.D."/>
            <person name="Larsen T.O."/>
            <person name="Sorensen J.L."/>
            <person name="Nielsen K.L."/>
            <person name="Sondergaard T.E."/>
        </authorList>
    </citation>
    <scope>NUCLEOTIDE SEQUENCE [LARGE SCALE GENOMIC DNA]</scope>
    <source>
        <strain evidence="3 4">AAU 773</strain>
    </source>
</reference>
<protein>
    <recommendedName>
        <fullName evidence="2">DUF7918 domain-containing protein</fullName>
    </recommendedName>
</protein>